<feature type="non-terminal residue" evidence="1">
    <location>
        <position position="57"/>
    </location>
</feature>
<dbReference type="AlphaFoldDB" id="A0A9P5RG57"/>
<reference evidence="1" key="1">
    <citation type="journal article" date="2020" name="Fungal Divers.">
        <title>Resolving the Mortierellaceae phylogeny through synthesis of multi-gene phylogenetics and phylogenomics.</title>
        <authorList>
            <person name="Vandepol N."/>
            <person name="Liber J."/>
            <person name="Desiro A."/>
            <person name="Na H."/>
            <person name="Kennedy M."/>
            <person name="Barry K."/>
            <person name="Grigoriev I.V."/>
            <person name="Miller A.N."/>
            <person name="O'Donnell K."/>
            <person name="Stajich J.E."/>
            <person name="Bonito G."/>
        </authorList>
    </citation>
    <scope>NUCLEOTIDE SEQUENCE</scope>
    <source>
        <strain evidence="1">NRRL 6426</strain>
    </source>
</reference>
<accession>A0A9P5RG57</accession>
<organism evidence="1 2">
    <name type="scientific">Linnemannia schmuckeri</name>
    <dbReference type="NCBI Taxonomy" id="64567"/>
    <lineage>
        <taxon>Eukaryota</taxon>
        <taxon>Fungi</taxon>
        <taxon>Fungi incertae sedis</taxon>
        <taxon>Mucoromycota</taxon>
        <taxon>Mortierellomycotina</taxon>
        <taxon>Mortierellomycetes</taxon>
        <taxon>Mortierellales</taxon>
        <taxon>Mortierellaceae</taxon>
        <taxon>Linnemannia</taxon>
    </lineage>
</organism>
<dbReference type="EMBL" id="JAAAUQ010001906">
    <property type="protein sequence ID" value="KAF9131099.1"/>
    <property type="molecule type" value="Genomic_DNA"/>
</dbReference>
<evidence type="ECO:0000313" key="2">
    <source>
        <dbReference type="Proteomes" id="UP000748756"/>
    </source>
</evidence>
<gene>
    <name evidence="1" type="ORF">BG015_003916</name>
</gene>
<dbReference type="Proteomes" id="UP000748756">
    <property type="component" value="Unassembled WGS sequence"/>
</dbReference>
<keyword evidence="2" id="KW-1185">Reference proteome</keyword>
<protein>
    <submittedName>
        <fullName evidence="1">Uncharacterized protein</fullName>
    </submittedName>
</protein>
<evidence type="ECO:0000313" key="1">
    <source>
        <dbReference type="EMBL" id="KAF9131099.1"/>
    </source>
</evidence>
<name>A0A9P5RG57_9FUNG</name>
<sequence length="57" mass="6413">MSVYFCNLYDNSEVNLATSGGRKPCHATNLENGLDLLKDLKQLRRVELPDLKAIGFM</sequence>
<proteinExistence type="predicted"/>
<comment type="caution">
    <text evidence="1">The sequence shown here is derived from an EMBL/GenBank/DDBJ whole genome shotgun (WGS) entry which is preliminary data.</text>
</comment>